<protein>
    <submittedName>
        <fullName evidence="3">GIY-YIG SF superfamily protein</fullName>
    </submittedName>
</protein>
<dbReference type="Proteomes" id="UP000012317">
    <property type="component" value="Unassembled WGS sequence"/>
</dbReference>
<organism evidence="3 4">
    <name type="scientific">Psychroflexus gondwanensis ACAM 44</name>
    <dbReference type="NCBI Taxonomy" id="1189619"/>
    <lineage>
        <taxon>Bacteria</taxon>
        <taxon>Pseudomonadati</taxon>
        <taxon>Bacteroidota</taxon>
        <taxon>Flavobacteriia</taxon>
        <taxon>Flavobacteriales</taxon>
        <taxon>Flavobacteriaceae</taxon>
        <taxon>Psychroflexus</taxon>
    </lineage>
</organism>
<reference evidence="3 4" key="1">
    <citation type="journal article" date="2014" name="Genome Biol. Evol.">
        <title>Extensive gene acquisition in the extremely psychrophilic bacterial species Psychroflexus torquis and the link to sea-ice ecosystem specialism.</title>
        <authorList>
            <person name="Feng S."/>
            <person name="Powell S.M."/>
            <person name="Wilson R."/>
            <person name="Bowman J.P."/>
        </authorList>
    </citation>
    <scope>NUCLEOTIDE SEQUENCE [LARGE SCALE GENOMIC DNA]</scope>
    <source>
        <strain evidence="3 4">ACAM 44</strain>
    </source>
</reference>
<dbReference type="RefSeq" id="WP_003440692.1">
    <property type="nucleotide sequence ID" value="NZ_APLF01000009.1"/>
</dbReference>
<dbReference type="InterPro" id="IPR000305">
    <property type="entry name" value="GIY-YIG_endonuc"/>
</dbReference>
<comment type="similarity">
    <text evidence="1">Belongs to the UPF0213 family.</text>
</comment>
<dbReference type="PANTHER" id="PTHR34477:SF1">
    <property type="entry name" value="UPF0213 PROTEIN YHBQ"/>
    <property type="match status" value="1"/>
</dbReference>
<dbReference type="AlphaFoldDB" id="N1WUB0"/>
<dbReference type="InterPro" id="IPR035901">
    <property type="entry name" value="GIY-YIG_endonuc_sf"/>
</dbReference>
<keyword evidence="4" id="KW-1185">Reference proteome</keyword>
<comment type="caution">
    <text evidence="3">The sequence shown here is derived from an EMBL/GenBank/DDBJ whole genome shotgun (WGS) entry which is preliminary data.</text>
</comment>
<dbReference type="PROSITE" id="PS50164">
    <property type="entry name" value="GIY_YIG"/>
    <property type="match status" value="1"/>
</dbReference>
<accession>N1WUB0</accession>
<evidence type="ECO:0000313" key="3">
    <source>
        <dbReference type="EMBL" id="EMY80792.1"/>
    </source>
</evidence>
<dbReference type="Pfam" id="PF01541">
    <property type="entry name" value="GIY-YIG"/>
    <property type="match status" value="1"/>
</dbReference>
<dbReference type="SUPFAM" id="SSF82771">
    <property type="entry name" value="GIY-YIG endonuclease"/>
    <property type="match status" value="1"/>
</dbReference>
<dbReference type="eggNOG" id="COG2827">
    <property type="taxonomic scope" value="Bacteria"/>
</dbReference>
<feature type="domain" description="GIY-YIG" evidence="2">
    <location>
        <begin position="2"/>
        <end position="78"/>
    </location>
</feature>
<evidence type="ECO:0000313" key="4">
    <source>
        <dbReference type="Proteomes" id="UP000012317"/>
    </source>
</evidence>
<dbReference type="Gene3D" id="3.40.1440.10">
    <property type="entry name" value="GIY-YIG endonuclease"/>
    <property type="match status" value="1"/>
</dbReference>
<sequence>MKTYYVYILKCSDDSFYTGMTNDLERRFEEHSYGHNKLAYTFNKRPLELKFFETFNDVVQAFYFERKIKKWSKAKKQALIDQNWDRLKELSICKNDTHYSNKK</sequence>
<name>N1WUB0_9FLAO</name>
<evidence type="ECO:0000259" key="2">
    <source>
        <dbReference type="PROSITE" id="PS50164"/>
    </source>
</evidence>
<dbReference type="InterPro" id="IPR050190">
    <property type="entry name" value="UPF0213_domain"/>
</dbReference>
<dbReference type="CDD" id="cd10456">
    <property type="entry name" value="GIY-YIG_UPF0213"/>
    <property type="match status" value="1"/>
</dbReference>
<gene>
    <name evidence="3" type="ORF">pgond44_09526</name>
</gene>
<evidence type="ECO:0000256" key="1">
    <source>
        <dbReference type="ARBA" id="ARBA00007435"/>
    </source>
</evidence>
<proteinExistence type="inferred from homology"/>
<dbReference type="PANTHER" id="PTHR34477">
    <property type="entry name" value="UPF0213 PROTEIN YHBQ"/>
    <property type="match status" value="1"/>
</dbReference>
<dbReference type="EMBL" id="APLF01000009">
    <property type="protein sequence ID" value="EMY80792.1"/>
    <property type="molecule type" value="Genomic_DNA"/>
</dbReference>